<accession>A0A3P7J6Q9</accession>
<keyword evidence="4" id="KW-1185">Reference proteome</keyword>
<evidence type="ECO:0000259" key="2">
    <source>
        <dbReference type="Pfam" id="PF12215"/>
    </source>
</evidence>
<protein>
    <recommendedName>
        <fullName evidence="5">Glycosyl-hydrolase family 116 catalytic region domain-containing protein</fullName>
    </recommendedName>
</protein>
<dbReference type="PANTHER" id="PTHR12654">
    <property type="entry name" value="BILE ACID BETA-GLUCOSIDASE-RELATED"/>
    <property type="match status" value="1"/>
</dbReference>
<feature type="domain" description="Glycosyl-hydrolase family 116 N-terminal" evidence="2">
    <location>
        <begin position="4"/>
        <end position="109"/>
    </location>
</feature>
<feature type="non-terminal residue" evidence="3">
    <location>
        <position position="1"/>
    </location>
</feature>
<dbReference type="InterPro" id="IPR006775">
    <property type="entry name" value="GH116_catalytic"/>
</dbReference>
<dbReference type="EMBL" id="UYYB01031382">
    <property type="protein sequence ID" value="VDM73574.1"/>
    <property type="molecule type" value="Genomic_DNA"/>
</dbReference>
<dbReference type="Pfam" id="PF12215">
    <property type="entry name" value="Glyco_hydr_116N"/>
    <property type="match status" value="1"/>
</dbReference>
<feature type="domain" description="Glycosyl-hydrolase family 116 catalytic region" evidence="1">
    <location>
        <begin position="174"/>
        <end position="216"/>
    </location>
</feature>
<dbReference type="OrthoDB" id="730489at2759"/>
<dbReference type="GO" id="GO:0008422">
    <property type="term" value="F:beta-glucosidase activity"/>
    <property type="evidence" value="ECO:0007669"/>
    <property type="project" value="TreeGrafter"/>
</dbReference>
<name>A0A3P7J6Q9_STRVU</name>
<organism evidence="3 4">
    <name type="scientific">Strongylus vulgaris</name>
    <name type="common">Blood worm</name>
    <dbReference type="NCBI Taxonomy" id="40348"/>
    <lineage>
        <taxon>Eukaryota</taxon>
        <taxon>Metazoa</taxon>
        <taxon>Ecdysozoa</taxon>
        <taxon>Nematoda</taxon>
        <taxon>Chromadorea</taxon>
        <taxon>Rhabditida</taxon>
        <taxon>Rhabditina</taxon>
        <taxon>Rhabditomorpha</taxon>
        <taxon>Strongyloidea</taxon>
        <taxon>Strongylidae</taxon>
        <taxon>Strongylus</taxon>
    </lineage>
</organism>
<evidence type="ECO:0000259" key="1">
    <source>
        <dbReference type="Pfam" id="PF04685"/>
    </source>
</evidence>
<evidence type="ECO:0000313" key="4">
    <source>
        <dbReference type="Proteomes" id="UP000270094"/>
    </source>
</evidence>
<sequence length="219" mass="25479">AESNSHVSVCQGFDPSKSGAALWSSLWDTGDLPQKDDECIPGSTELGVGVCQRFAVPANTSRTAEFALAWDMPNVLFGASRRWYKRRYTRFVRGASCLCARALGRRAQWEKALDEWQMPILHNPQLPEWYKSAIFNELYFMTDGGSLWFEYDDDWAKNETQLSDYTKNLMKQYGRFGYLESWEYRMVNTYDVHFYASFAIAQLWPHIELTVQSEFSKYF</sequence>
<evidence type="ECO:0008006" key="5">
    <source>
        <dbReference type="Google" id="ProtNLM"/>
    </source>
</evidence>
<proteinExistence type="predicted"/>
<dbReference type="InterPro" id="IPR052566">
    <property type="entry name" value="Non-lysos_glucosylceramidase"/>
</dbReference>
<reference evidence="3 4" key="1">
    <citation type="submission" date="2018-11" db="EMBL/GenBank/DDBJ databases">
        <authorList>
            <consortium name="Pathogen Informatics"/>
        </authorList>
    </citation>
    <scope>NUCLEOTIDE SEQUENCE [LARGE SCALE GENOMIC DNA]</scope>
</reference>
<dbReference type="InterPro" id="IPR024462">
    <property type="entry name" value="GH116_N"/>
</dbReference>
<gene>
    <name evidence="3" type="ORF">SVUK_LOCUS8572</name>
</gene>
<evidence type="ECO:0000313" key="3">
    <source>
        <dbReference type="EMBL" id="VDM73574.1"/>
    </source>
</evidence>
<dbReference type="Pfam" id="PF04685">
    <property type="entry name" value="DUF608"/>
    <property type="match status" value="1"/>
</dbReference>
<dbReference type="AlphaFoldDB" id="A0A3P7J6Q9"/>
<dbReference type="PANTHER" id="PTHR12654:SF2">
    <property type="entry name" value="NON-LYSOSOMAL GLUCOSYLCERAMIDASE"/>
    <property type="match status" value="1"/>
</dbReference>
<dbReference type="Proteomes" id="UP000270094">
    <property type="component" value="Unassembled WGS sequence"/>
</dbReference>